<dbReference type="EMBL" id="JAGGLL010000040">
    <property type="protein sequence ID" value="MBP2023876.1"/>
    <property type="molecule type" value="Genomic_DNA"/>
</dbReference>
<feature type="transmembrane region" description="Helical" evidence="1">
    <location>
        <begin position="66"/>
        <end position="89"/>
    </location>
</feature>
<name>A0ABS4K7V9_9CLOT</name>
<reference evidence="2 3" key="1">
    <citation type="submission" date="2021-03" db="EMBL/GenBank/DDBJ databases">
        <title>Genomic Encyclopedia of Type Strains, Phase IV (KMG-IV): sequencing the most valuable type-strain genomes for metagenomic binning, comparative biology and taxonomic classification.</title>
        <authorList>
            <person name="Goeker M."/>
        </authorList>
    </citation>
    <scope>NUCLEOTIDE SEQUENCE [LARGE SCALE GENOMIC DNA]</scope>
    <source>
        <strain evidence="2 3">DSM 28650</strain>
    </source>
</reference>
<organism evidence="2 3">
    <name type="scientific">Clostridium punense</name>
    <dbReference type="NCBI Taxonomy" id="1054297"/>
    <lineage>
        <taxon>Bacteria</taxon>
        <taxon>Bacillati</taxon>
        <taxon>Bacillota</taxon>
        <taxon>Clostridia</taxon>
        <taxon>Eubacteriales</taxon>
        <taxon>Clostridiaceae</taxon>
        <taxon>Clostridium</taxon>
    </lineage>
</organism>
<dbReference type="InterPro" id="IPR011397">
    <property type="entry name" value="YhfC"/>
</dbReference>
<feature type="transmembrane region" description="Helical" evidence="1">
    <location>
        <begin position="38"/>
        <end position="60"/>
    </location>
</feature>
<feature type="transmembrane region" description="Helical" evidence="1">
    <location>
        <begin position="123"/>
        <end position="140"/>
    </location>
</feature>
<dbReference type="Pfam" id="PF10086">
    <property type="entry name" value="YhfC"/>
    <property type="match status" value="1"/>
</dbReference>
<dbReference type="Proteomes" id="UP001519308">
    <property type="component" value="Unassembled WGS sequence"/>
</dbReference>
<feature type="transmembrane region" description="Helical" evidence="1">
    <location>
        <begin position="6"/>
        <end position="26"/>
    </location>
</feature>
<feature type="transmembrane region" description="Helical" evidence="1">
    <location>
        <begin position="229"/>
        <end position="247"/>
    </location>
</feature>
<protein>
    <submittedName>
        <fullName evidence="2">Membrane protein YhfC</fullName>
    </submittedName>
</protein>
<feature type="transmembrane region" description="Helical" evidence="1">
    <location>
        <begin position="178"/>
        <end position="195"/>
    </location>
</feature>
<evidence type="ECO:0000313" key="3">
    <source>
        <dbReference type="Proteomes" id="UP001519308"/>
    </source>
</evidence>
<evidence type="ECO:0000313" key="2">
    <source>
        <dbReference type="EMBL" id="MBP2023876.1"/>
    </source>
</evidence>
<evidence type="ECO:0000256" key="1">
    <source>
        <dbReference type="SAM" id="Phobius"/>
    </source>
</evidence>
<sequence length="262" mass="29169">MDSVPIIISFITNILICFGIPLGYLLYVIKKRKNVKPFFIGSLVFLISQILLRIPLITYVLPKLDWYLSISVFNPILYSIFLGLTAGIFEEVGRYIGIKLGLKNQRTWEDGISFGMGHGGLEAMLITGIVNLQYLIWLLAYSKGTLDSIMISSKAQQLKAFFDTITTTGVLAAGFERIGAIIIHIGLTLIVLYGVKNRKKLCLPLAILIHGFIDTSIGVVQALRLNLMVFQGVFIISIIGLLGYIIISKKSFGEMYKNEENL</sequence>
<proteinExistence type="predicted"/>
<feature type="transmembrane region" description="Helical" evidence="1">
    <location>
        <begin position="202"/>
        <end position="223"/>
    </location>
</feature>
<keyword evidence="1" id="KW-0812">Transmembrane</keyword>
<comment type="caution">
    <text evidence="2">The sequence shown here is derived from an EMBL/GenBank/DDBJ whole genome shotgun (WGS) entry which is preliminary data.</text>
</comment>
<keyword evidence="3" id="KW-1185">Reference proteome</keyword>
<dbReference type="RefSeq" id="WP_021284752.1">
    <property type="nucleotide sequence ID" value="NZ_JAGGLL010000040.1"/>
</dbReference>
<keyword evidence="1" id="KW-1133">Transmembrane helix</keyword>
<dbReference type="PIRSF" id="PIRSF033101">
    <property type="entry name" value="UCP033101"/>
    <property type="match status" value="1"/>
</dbReference>
<gene>
    <name evidence="2" type="ORF">J2Z44_003718</name>
</gene>
<accession>A0ABS4K7V9</accession>
<keyword evidence="1" id="KW-0472">Membrane</keyword>